<comment type="caution">
    <text evidence="3">The sequence shown here is derived from an EMBL/GenBank/DDBJ whole genome shotgun (WGS) entry which is preliminary data.</text>
</comment>
<name>A0AAW8N768_PSEOX</name>
<evidence type="ECO:0000259" key="2">
    <source>
        <dbReference type="PROSITE" id="PS51819"/>
    </source>
</evidence>
<dbReference type="PANTHER" id="PTHR33993:SF14">
    <property type="entry name" value="GB|AAF24581.1"/>
    <property type="match status" value="1"/>
</dbReference>
<dbReference type="SUPFAM" id="SSF54593">
    <property type="entry name" value="Glyoxalase/Bleomycin resistance protein/Dihydroxybiphenyl dioxygenase"/>
    <property type="match status" value="1"/>
</dbReference>
<feature type="domain" description="VOC" evidence="2">
    <location>
        <begin position="10"/>
        <end position="123"/>
    </location>
</feature>
<dbReference type="AlphaFoldDB" id="A0AAW8N768"/>
<accession>A0AAW8N768</accession>
<sequence>MNGRTYPPGVPCWIDTTQPDIDAAANFYAGLFGWTFRDAAPGGGADGYLVAQLDGADVAGIAGGREDTTAWSTDIAVEDADAAVDRLVAAGAVLRAPATDAGEDGRSAALADPEGMATTLKRPSIRRSGHGSPSSRLRRGSRTPSPGSCPLEPAGRRTGMSPSLSPTGTGRPLMPSVLAGGS</sequence>
<reference evidence="3" key="1">
    <citation type="submission" date="2023-07" db="EMBL/GenBank/DDBJ databases">
        <title>Sorghum-associated microbial communities from plants grown in Nebraska, USA.</title>
        <authorList>
            <person name="Schachtman D."/>
        </authorList>
    </citation>
    <scope>NUCLEOTIDE SEQUENCE</scope>
    <source>
        <strain evidence="3">BE261</strain>
    </source>
</reference>
<evidence type="ECO:0000256" key="1">
    <source>
        <dbReference type="SAM" id="MobiDB-lite"/>
    </source>
</evidence>
<evidence type="ECO:0000313" key="4">
    <source>
        <dbReference type="Proteomes" id="UP001262032"/>
    </source>
</evidence>
<protein>
    <submittedName>
        <fullName evidence="3">Enzyme related to lactoylglutathione lyase</fullName>
    </submittedName>
</protein>
<dbReference type="PANTHER" id="PTHR33993">
    <property type="entry name" value="GLYOXALASE-RELATED"/>
    <property type="match status" value="1"/>
</dbReference>
<feature type="region of interest" description="Disordered" evidence="1">
    <location>
        <begin position="98"/>
        <end position="182"/>
    </location>
</feature>
<dbReference type="EMBL" id="JAVDWN010000001">
    <property type="protein sequence ID" value="MDR7162530.1"/>
    <property type="molecule type" value="Genomic_DNA"/>
</dbReference>
<proteinExistence type="predicted"/>
<dbReference type="InterPro" id="IPR029068">
    <property type="entry name" value="Glyas_Bleomycin-R_OHBP_Dase"/>
</dbReference>
<dbReference type="CDD" id="cd07247">
    <property type="entry name" value="SgaA_N_like"/>
    <property type="match status" value="1"/>
</dbReference>
<dbReference type="InterPro" id="IPR052164">
    <property type="entry name" value="Anthracycline_SecMetBiosynth"/>
</dbReference>
<dbReference type="Pfam" id="PF18029">
    <property type="entry name" value="Glyoxalase_6"/>
    <property type="match status" value="1"/>
</dbReference>
<dbReference type="InterPro" id="IPR037523">
    <property type="entry name" value="VOC_core"/>
</dbReference>
<gene>
    <name evidence="3" type="ORF">J2X12_000531</name>
</gene>
<dbReference type="GO" id="GO:0016829">
    <property type="term" value="F:lyase activity"/>
    <property type="evidence" value="ECO:0007669"/>
    <property type="project" value="UniProtKB-KW"/>
</dbReference>
<dbReference type="Gene3D" id="3.10.180.10">
    <property type="entry name" value="2,3-Dihydroxybiphenyl 1,2-Dioxygenase, domain 1"/>
    <property type="match status" value="1"/>
</dbReference>
<organism evidence="3 4">
    <name type="scientific">Pseudarthrobacter oxydans</name>
    <name type="common">Arthrobacter oxydans</name>
    <dbReference type="NCBI Taxonomy" id="1671"/>
    <lineage>
        <taxon>Bacteria</taxon>
        <taxon>Bacillati</taxon>
        <taxon>Actinomycetota</taxon>
        <taxon>Actinomycetes</taxon>
        <taxon>Micrococcales</taxon>
        <taxon>Micrococcaceae</taxon>
        <taxon>Pseudarthrobacter</taxon>
    </lineage>
</organism>
<dbReference type="PROSITE" id="PS51819">
    <property type="entry name" value="VOC"/>
    <property type="match status" value="1"/>
</dbReference>
<dbReference type="Proteomes" id="UP001262032">
    <property type="component" value="Unassembled WGS sequence"/>
</dbReference>
<dbReference type="InterPro" id="IPR041581">
    <property type="entry name" value="Glyoxalase_6"/>
</dbReference>
<evidence type="ECO:0000313" key="3">
    <source>
        <dbReference type="EMBL" id="MDR7162530.1"/>
    </source>
</evidence>
<keyword evidence="3" id="KW-0456">Lyase</keyword>